<keyword evidence="2" id="KW-1185">Reference proteome</keyword>
<dbReference type="UCSC" id="F13A7.11">
    <property type="organism name" value="c. elegans"/>
</dbReference>
<dbReference type="CTD" id="184406"/>
<dbReference type="GeneID" id="184406"/>
<dbReference type="AGR" id="WB:WBGene00008726"/>
<gene>
    <name evidence="1" type="ORF">CELE_F13A7.11</name>
    <name evidence="1 3" type="ORF">F13A7.11</name>
</gene>
<dbReference type="KEGG" id="cel:CELE_F13A7.11"/>
<dbReference type="DIP" id="DIP-26674N"/>
<evidence type="ECO:0000313" key="2">
    <source>
        <dbReference type="Proteomes" id="UP000001940"/>
    </source>
</evidence>
<dbReference type="OrthoDB" id="5793534at2759"/>
<evidence type="ECO:0000313" key="3">
    <source>
        <dbReference type="WormBase" id="F13A7.11"/>
    </source>
</evidence>
<dbReference type="FunCoup" id="O45351">
    <property type="interactions" value="150"/>
</dbReference>
<dbReference type="STRING" id="6239.F13A7.11.1"/>
<organism evidence="1 2">
    <name type="scientific">Caenorhabditis elegans</name>
    <dbReference type="NCBI Taxonomy" id="6239"/>
    <lineage>
        <taxon>Eukaryota</taxon>
        <taxon>Metazoa</taxon>
        <taxon>Ecdysozoa</taxon>
        <taxon>Nematoda</taxon>
        <taxon>Chromadorea</taxon>
        <taxon>Rhabditida</taxon>
        <taxon>Rhabditina</taxon>
        <taxon>Rhabditomorpha</taxon>
        <taxon>Rhabditoidea</taxon>
        <taxon>Rhabditidae</taxon>
        <taxon>Peloderinae</taxon>
        <taxon>Caenorhabditis</taxon>
    </lineage>
</organism>
<reference evidence="1 2" key="1">
    <citation type="journal article" date="1998" name="Science">
        <title>Genome sequence of the nematode C. elegans: a platform for investigating biology.</title>
        <authorList>
            <consortium name="The C. elegans sequencing consortium"/>
            <person name="Sulson J.E."/>
            <person name="Waterston R."/>
        </authorList>
    </citation>
    <scope>NUCLEOTIDE SEQUENCE [LARGE SCALE GENOMIC DNA]</scope>
    <source>
        <strain evidence="1 2">Bristol N2</strain>
    </source>
</reference>
<dbReference type="InParanoid" id="O45351"/>
<dbReference type="PaxDb" id="6239-F13A7.11"/>
<name>O45351_CAEEL</name>
<dbReference type="PIR" id="T20805">
    <property type="entry name" value="T20805"/>
</dbReference>
<dbReference type="EMBL" id="BX284605">
    <property type="protein sequence ID" value="CAB07571.2"/>
    <property type="molecule type" value="Genomic_DNA"/>
</dbReference>
<dbReference type="Bgee" id="WBGene00008726">
    <property type="expression patterns" value="Expressed in pharyngeal muscle cell (C elegans) and 3 other cell types or tissues"/>
</dbReference>
<dbReference type="WormBase" id="F13A7.11">
    <property type="protein sequence ID" value="CE39723"/>
    <property type="gene ID" value="WBGene00008726"/>
</dbReference>
<proteinExistence type="predicted"/>
<dbReference type="GO" id="GO:0045087">
    <property type="term" value="P:innate immune response"/>
    <property type="evidence" value="ECO:0007007"/>
    <property type="project" value="WormBase"/>
</dbReference>
<dbReference type="eggNOG" id="ENOG502TFZJ">
    <property type="taxonomic scope" value="Eukaryota"/>
</dbReference>
<accession>O45351</accession>
<dbReference type="RefSeq" id="NP_507144.2">
    <property type="nucleotide sequence ID" value="NM_074743.3"/>
</dbReference>
<dbReference type="HOGENOM" id="CLU_1246364_0_0_1"/>
<dbReference type="Proteomes" id="UP000001940">
    <property type="component" value="Chromosome V"/>
</dbReference>
<dbReference type="GO" id="GO:0016787">
    <property type="term" value="F:hydrolase activity"/>
    <property type="evidence" value="ECO:0007669"/>
    <property type="project" value="UniProtKB-KW"/>
</dbReference>
<dbReference type="AlphaFoldDB" id="O45351"/>
<keyword evidence="1" id="KW-0378">Hydrolase</keyword>
<sequence>MKKDAKDHARNRLMDCYIKKAPTYAAIVKIEHFENDDASSKDFEPFVVYSLNKKKRWEINEESLNSSTEGCLQNDLLNNCIYHSNPVNSAQMATAKKYEKVIGYHIVRIPVNHKKVFDKKCTRDLSYRYRDSIGNVPRDLTVLQYEMKEVEHGKEDFAKENISPEVNNPSKTIGFYNLEEHFVARKQQKSKGWLTVN</sequence>
<evidence type="ECO:0000313" key="1">
    <source>
        <dbReference type="EMBL" id="CAB07571.2"/>
    </source>
</evidence>
<protein>
    <submittedName>
        <fullName evidence="1">Ubiquitinyl hydrolase 1</fullName>
    </submittedName>
</protein>